<dbReference type="Pfam" id="PF00293">
    <property type="entry name" value="NUDIX"/>
    <property type="match status" value="1"/>
</dbReference>
<name>A0A1G2HSB9_9BACT</name>
<evidence type="ECO:0000313" key="3">
    <source>
        <dbReference type="Proteomes" id="UP000178774"/>
    </source>
</evidence>
<dbReference type="Proteomes" id="UP000178774">
    <property type="component" value="Unassembled WGS sequence"/>
</dbReference>
<proteinExistence type="predicted"/>
<organism evidence="2 3">
    <name type="scientific">Candidatus Staskawiczbacteria bacterium RIFCSPHIGHO2_01_FULL_41_41</name>
    <dbReference type="NCBI Taxonomy" id="1802203"/>
    <lineage>
        <taxon>Bacteria</taxon>
        <taxon>Candidatus Staskawicziibacteriota</taxon>
    </lineage>
</organism>
<dbReference type="AlphaFoldDB" id="A0A1G2HSB9"/>
<dbReference type="EMBL" id="MHOP01000023">
    <property type="protein sequence ID" value="OGZ65377.1"/>
    <property type="molecule type" value="Genomic_DNA"/>
</dbReference>
<evidence type="ECO:0000313" key="2">
    <source>
        <dbReference type="EMBL" id="OGZ65377.1"/>
    </source>
</evidence>
<sequence length="177" mass="20304">MESKNSIDIPNLSQEEIKNLAVLLLNRVLHPEKGLGRELFNAIARLAVTLTPEAACLRRNHQTNDVEIYLIQRALDDTAYPGQWHLPGSAMRPQEEIDDVFKRLENNEIGLKILSKKFAFHFNNPKEERGHFFSLVYLCILDEGVGRGEWFALGQLPENIIEHHKKIVIPEAARLFQ</sequence>
<protein>
    <recommendedName>
        <fullName evidence="1">Nudix hydrolase domain-containing protein</fullName>
    </recommendedName>
</protein>
<gene>
    <name evidence="2" type="ORF">A2822_02590</name>
</gene>
<evidence type="ECO:0000259" key="1">
    <source>
        <dbReference type="PROSITE" id="PS51462"/>
    </source>
</evidence>
<accession>A0A1G2HSB9</accession>
<reference evidence="2 3" key="1">
    <citation type="journal article" date="2016" name="Nat. Commun.">
        <title>Thousands of microbial genomes shed light on interconnected biogeochemical processes in an aquifer system.</title>
        <authorList>
            <person name="Anantharaman K."/>
            <person name="Brown C.T."/>
            <person name="Hug L.A."/>
            <person name="Sharon I."/>
            <person name="Castelle C.J."/>
            <person name="Probst A.J."/>
            <person name="Thomas B.C."/>
            <person name="Singh A."/>
            <person name="Wilkins M.J."/>
            <person name="Karaoz U."/>
            <person name="Brodie E.L."/>
            <person name="Williams K.H."/>
            <person name="Hubbard S.S."/>
            <person name="Banfield J.F."/>
        </authorList>
    </citation>
    <scope>NUCLEOTIDE SEQUENCE [LARGE SCALE GENOMIC DNA]</scope>
</reference>
<dbReference type="PROSITE" id="PS51462">
    <property type="entry name" value="NUDIX"/>
    <property type="match status" value="1"/>
</dbReference>
<dbReference type="InterPro" id="IPR015797">
    <property type="entry name" value="NUDIX_hydrolase-like_dom_sf"/>
</dbReference>
<dbReference type="Gene3D" id="3.90.79.10">
    <property type="entry name" value="Nucleoside Triphosphate Pyrophosphohydrolase"/>
    <property type="match status" value="1"/>
</dbReference>
<dbReference type="InterPro" id="IPR000086">
    <property type="entry name" value="NUDIX_hydrolase_dom"/>
</dbReference>
<dbReference type="SUPFAM" id="SSF55811">
    <property type="entry name" value="Nudix"/>
    <property type="match status" value="1"/>
</dbReference>
<comment type="caution">
    <text evidence="2">The sequence shown here is derived from an EMBL/GenBank/DDBJ whole genome shotgun (WGS) entry which is preliminary data.</text>
</comment>
<feature type="domain" description="Nudix hydrolase" evidence="1">
    <location>
        <begin position="49"/>
        <end position="174"/>
    </location>
</feature>